<dbReference type="GeneID" id="64624347"/>
<proteinExistence type="predicted"/>
<reference evidence="1" key="1">
    <citation type="journal article" date="2020" name="New Phytol.">
        <title>Comparative genomics reveals dynamic genome evolution in host specialist ectomycorrhizal fungi.</title>
        <authorList>
            <person name="Lofgren L.A."/>
            <person name="Nguyen N.H."/>
            <person name="Vilgalys R."/>
            <person name="Ruytinx J."/>
            <person name="Liao H.L."/>
            <person name="Branco S."/>
            <person name="Kuo A."/>
            <person name="LaButti K."/>
            <person name="Lipzen A."/>
            <person name="Andreopoulos W."/>
            <person name="Pangilinan J."/>
            <person name="Riley R."/>
            <person name="Hundley H."/>
            <person name="Na H."/>
            <person name="Barry K."/>
            <person name="Grigoriev I.V."/>
            <person name="Stajich J.E."/>
            <person name="Kennedy P.G."/>
        </authorList>
    </citation>
    <scope>NUCLEOTIDE SEQUENCE</scope>
    <source>
        <strain evidence="1">MN1</strain>
    </source>
</reference>
<dbReference type="Pfam" id="PF20414">
    <property type="entry name" value="DUF6698"/>
    <property type="match status" value="1"/>
</dbReference>
<dbReference type="InterPro" id="IPR046521">
    <property type="entry name" value="DUF6698"/>
</dbReference>
<dbReference type="Proteomes" id="UP000807769">
    <property type="component" value="Unassembled WGS sequence"/>
</dbReference>
<name>A0A9P7JHE2_9AGAM</name>
<keyword evidence="2" id="KW-1185">Reference proteome</keyword>
<gene>
    <name evidence="1" type="ORF">BJ212DRAFT_1263293</name>
</gene>
<dbReference type="AlphaFoldDB" id="A0A9P7JHE2"/>
<comment type="caution">
    <text evidence="1">The sequence shown here is derived from an EMBL/GenBank/DDBJ whole genome shotgun (WGS) entry which is preliminary data.</text>
</comment>
<feature type="non-terminal residue" evidence="1">
    <location>
        <position position="1"/>
    </location>
</feature>
<accession>A0A9P7JHE2</accession>
<sequence length="311" mass="35437">GLRRVVTLFDSIKDLVAKNDQRYDNVDNDTNGTVDQDQLLYGYSILVRTLPWFLKKTTDMEHDDYVCMLKMLRQGVDGTWGDDTSKLKTLVSDWVNLAFKPTPPVDPDDKHCHGFINDACGRLLCPTELDWNNPAVQAGIRDQSEGYVVMDLSFPVFLYEKYTANPDDLEEGIFKGKILLQAYKAAFTSPSSAKDIECDSDGADVIENNKHAKMAFSTIKVQFALSSVTSWRSINGDFDYTQFWWTIVDFFEKPPSQDARRRVERLLKWWTRKVFGKKHCSELSNAAKANMSVNTLARQRAQHDDAAFDSS</sequence>
<dbReference type="OrthoDB" id="2662502at2759"/>
<evidence type="ECO:0000313" key="1">
    <source>
        <dbReference type="EMBL" id="KAG1822450.1"/>
    </source>
</evidence>
<organism evidence="1 2">
    <name type="scientific">Suillus subaureus</name>
    <dbReference type="NCBI Taxonomy" id="48587"/>
    <lineage>
        <taxon>Eukaryota</taxon>
        <taxon>Fungi</taxon>
        <taxon>Dikarya</taxon>
        <taxon>Basidiomycota</taxon>
        <taxon>Agaricomycotina</taxon>
        <taxon>Agaricomycetes</taxon>
        <taxon>Agaricomycetidae</taxon>
        <taxon>Boletales</taxon>
        <taxon>Suillineae</taxon>
        <taxon>Suillaceae</taxon>
        <taxon>Suillus</taxon>
    </lineage>
</organism>
<dbReference type="EMBL" id="JABBWG010000005">
    <property type="protein sequence ID" value="KAG1822450.1"/>
    <property type="molecule type" value="Genomic_DNA"/>
</dbReference>
<evidence type="ECO:0000313" key="2">
    <source>
        <dbReference type="Proteomes" id="UP000807769"/>
    </source>
</evidence>
<dbReference type="RefSeq" id="XP_041196856.1">
    <property type="nucleotide sequence ID" value="XM_041330330.1"/>
</dbReference>
<protein>
    <submittedName>
        <fullName evidence="1">Uncharacterized protein</fullName>
    </submittedName>
</protein>